<gene>
    <name evidence="3" type="ORF">NWE73_14575</name>
</gene>
<keyword evidence="4" id="KW-1185">Reference proteome</keyword>
<organism evidence="3 4">
    <name type="scientific">Bdellovibrio svalbardensis</name>
    <dbReference type="NCBI Taxonomy" id="2972972"/>
    <lineage>
        <taxon>Bacteria</taxon>
        <taxon>Pseudomonadati</taxon>
        <taxon>Bdellovibrionota</taxon>
        <taxon>Bdellovibrionia</taxon>
        <taxon>Bdellovibrionales</taxon>
        <taxon>Pseudobdellovibrionaceae</taxon>
        <taxon>Bdellovibrio</taxon>
    </lineage>
</organism>
<dbReference type="EMBL" id="JANRMI010000004">
    <property type="protein sequence ID" value="MDG0817602.1"/>
    <property type="molecule type" value="Genomic_DNA"/>
</dbReference>
<protein>
    <submittedName>
        <fullName evidence="3">Uncharacterized protein</fullName>
    </submittedName>
</protein>
<reference evidence="3" key="1">
    <citation type="submission" date="2022-08" db="EMBL/GenBank/DDBJ databases">
        <title>Novel Bdellovibrio Species Isolated from Svalbard: Designation Bdellovibrio svalbardensis.</title>
        <authorList>
            <person name="Mitchell R.J."/>
            <person name="Choi S.Y."/>
        </authorList>
    </citation>
    <scope>NUCLEOTIDE SEQUENCE</scope>
    <source>
        <strain evidence="3">PAP01</strain>
    </source>
</reference>
<feature type="region of interest" description="Disordered" evidence="1">
    <location>
        <begin position="66"/>
        <end position="96"/>
    </location>
</feature>
<evidence type="ECO:0000256" key="2">
    <source>
        <dbReference type="SAM" id="Phobius"/>
    </source>
</evidence>
<sequence length="96" mass="10366">MYSELGEFALRQIVSSLVVVGPLLIIIAGFNFVFNQSRKLVMIYFVSGLVLTAVGAINLYRQFSARGGDDPSYQSSPLAPDGAREGKHEGSNLDQG</sequence>
<dbReference type="RefSeq" id="WP_277579074.1">
    <property type="nucleotide sequence ID" value="NZ_JANRMI010000004.1"/>
</dbReference>
<feature type="transmembrane region" description="Helical" evidence="2">
    <location>
        <begin position="41"/>
        <end position="60"/>
    </location>
</feature>
<feature type="compositionally biased region" description="Basic and acidic residues" evidence="1">
    <location>
        <begin position="82"/>
        <end position="96"/>
    </location>
</feature>
<name>A0ABT6DL57_9BACT</name>
<evidence type="ECO:0000313" key="3">
    <source>
        <dbReference type="EMBL" id="MDG0817602.1"/>
    </source>
</evidence>
<feature type="transmembrane region" description="Helical" evidence="2">
    <location>
        <begin position="12"/>
        <end position="34"/>
    </location>
</feature>
<comment type="caution">
    <text evidence="3">The sequence shown here is derived from an EMBL/GenBank/DDBJ whole genome shotgun (WGS) entry which is preliminary data.</text>
</comment>
<keyword evidence="2" id="KW-0472">Membrane</keyword>
<proteinExistence type="predicted"/>
<dbReference type="Proteomes" id="UP001152321">
    <property type="component" value="Unassembled WGS sequence"/>
</dbReference>
<keyword evidence="2" id="KW-0812">Transmembrane</keyword>
<evidence type="ECO:0000313" key="4">
    <source>
        <dbReference type="Proteomes" id="UP001152321"/>
    </source>
</evidence>
<evidence type="ECO:0000256" key="1">
    <source>
        <dbReference type="SAM" id="MobiDB-lite"/>
    </source>
</evidence>
<keyword evidence="2" id="KW-1133">Transmembrane helix</keyword>
<accession>A0ABT6DL57</accession>